<comment type="caution">
    <text evidence="4">The sequence shown here is derived from an EMBL/GenBank/DDBJ whole genome shotgun (WGS) entry which is preliminary data.</text>
</comment>
<organism evidence="4">
    <name type="scientific">marine sediment metagenome</name>
    <dbReference type="NCBI Taxonomy" id="412755"/>
    <lineage>
        <taxon>unclassified sequences</taxon>
        <taxon>metagenomes</taxon>
        <taxon>ecological metagenomes</taxon>
    </lineage>
</organism>
<keyword evidence="2" id="KW-0418">Kinase</keyword>
<feature type="non-terminal residue" evidence="4">
    <location>
        <position position="1"/>
    </location>
</feature>
<name>X0TPF2_9ZZZZ</name>
<dbReference type="GO" id="GO:0005975">
    <property type="term" value="P:carbohydrate metabolic process"/>
    <property type="evidence" value="ECO:0007669"/>
    <property type="project" value="InterPro"/>
</dbReference>
<protein>
    <recommendedName>
        <fullName evidence="3">Carbohydrate kinase FGGY C-terminal domain-containing protein</fullName>
    </recommendedName>
</protein>
<accession>X0TPF2</accession>
<keyword evidence="1" id="KW-0808">Transferase</keyword>
<proteinExistence type="predicted"/>
<feature type="domain" description="Carbohydrate kinase FGGY C-terminal" evidence="3">
    <location>
        <begin position="23"/>
        <end position="215"/>
    </location>
</feature>
<evidence type="ECO:0000256" key="2">
    <source>
        <dbReference type="ARBA" id="ARBA00022777"/>
    </source>
</evidence>
<dbReference type="PANTHER" id="PTHR43095:SF5">
    <property type="entry name" value="XYLULOSE KINASE"/>
    <property type="match status" value="1"/>
</dbReference>
<dbReference type="InterPro" id="IPR050406">
    <property type="entry name" value="FGGY_Carb_Kinase"/>
</dbReference>
<dbReference type="Pfam" id="PF02782">
    <property type="entry name" value="FGGY_C"/>
    <property type="match status" value="1"/>
</dbReference>
<dbReference type="SUPFAM" id="SSF53067">
    <property type="entry name" value="Actin-like ATPase domain"/>
    <property type="match status" value="1"/>
</dbReference>
<dbReference type="EMBL" id="BARS01019360">
    <property type="protein sequence ID" value="GAF90012.1"/>
    <property type="molecule type" value="Genomic_DNA"/>
</dbReference>
<dbReference type="InterPro" id="IPR018485">
    <property type="entry name" value="FGGY_C"/>
</dbReference>
<gene>
    <name evidence="4" type="ORF">S01H1_31381</name>
</gene>
<dbReference type="Gene3D" id="3.30.420.40">
    <property type="match status" value="1"/>
</dbReference>
<evidence type="ECO:0000313" key="4">
    <source>
        <dbReference type="EMBL" id="GAF90012.1"/>
    </source>
</evidence>
<evidence type="ECO:0000259" key="3">
    <source>
        <dbReference type="Pfam" id="PF02782"/>
    </source>
</evidence>
<dbReference type="InterPro" id="IPR043129">
    <property type="entry name" value="ATPase_NBD"/>
</dbReference>
<sequence>IGAGDKQSELLGAGAISNDVAEISYGTAAVIELLSNKYVTHPKMDFFTWGAAIPNHWALEGFVGRGYWMVSWFRREFAKYEEEEAEKLGIEPEDLLNRKMEEIPPGSMGLILQPYWHPRENDPLSKGAIVGFSGEHTRPHIYRAIIEGIAYELRRLGELIEKHSGSTIRELRVGGGGSKSDEIMQITADVFNLPASRVHTSNLSALGAAIDAAVTLKIYDNFLEAVANMVRVKETFAPRHENAKIYDRLFNEVYKKIYPALSPLHSKIAEITGYP</sequence>
<dbReference type="AlphaFoldDB" id="X0TPF2"/>
<feature type="non-terminal residue" evidence="4">
    <location>
        <position position="275"/>
    </location>
</feature>
<reference evidence="4" key="1">
    <citation type="journal article" date="2014" name="Front. Microbiol.">
        <title>High frequency of phylogenetically diverse reductive dehalogenase-homologous genes in deep subseafloor sedimentary metagenomes.</title>
        <authorList>
            <person name="Kawai M."/>
            <person name="Futagami T."/>
            <person name="Toyoda A."/>
            <person name="Takaki Y."/>
            <person name="Nishi S."/>
            <person name="Hori S."/>
            <person name="Arai W."/>
            <person name="Tsubouchi T."/>
            <person name="Morono Y."/>
            <person name="Uchiyama I."/>
            <person name="Ito T."/>
            <person name="Fujiyama A."/>
            <person name="Inagaki F."/>
            <person name="Takami H."/>
        </authorList>
    </citation>
    <scope>NUCLEOTIDE SEQUENCE</scope>
    <source>
        <strain evidence="4">Expedition CK06-06</strain>
    </source>
</reference>
<dbReference type="GO" id="GO:0016301">
    <property type="term" value="F:kinase activity"/>
    <property type="evidence" value="ECO:0007669"/>
    <property type="project" value="UniProtKB-KW"/>
</dbReference>
<dbReference type="PANTHER" id="PTHR43095">
    <property type="entry name" value="SUGAR KINASE"/>
    <property type="match status" value="1"/>
</dbReference>
<evidence type="ECO:0000256" key="1">
    <source>
        <dbReference type="ARBA" id="ARBA00022679"/>
    </source>
</evidence>